<evidence type="ECO:0000313" key="4">
    <source>
        <dbReference type="Proteomes" id="UP000829194"/>
    </source>
</evidence>
<dbReference type="Proteomes" id="UP000829194">
    <property type="component" value="Chromosome"/>
</dbReference>
<accession>A0ABY3XI86</accession>
<feature type="domain" description="Pyridoxamine 5'-phosphate oxidase N-terminal" evidence="2">
    <location>
        <begin position="41"/>
        <end position="164"/>
    </location>
</feature>
<organism evidence="3 4">
    <name type="scientific">Lysobacter gummosus</name>
    <dbReference type="NCBI Taxonomy" id="262324"/>
    <lineage>
        <taxon>Bacteria</taxon>
        <taxon>Pseudomonadati</taxon>
        <taxon>Pseudomonadota</taxon>
        <taxon>Gammaproteobacteria</taxon>
        <taxon>Lysobacterales</taxon>
        <taxon>Lysobacteraceae</taxon>
        <taxon>Lysobacter</taxon>
    </lineage>
</organism>
<feature type="coiled-coil region" evidence="1">
    <location>
        <begin position="175"/>
        <end position="202"/>
    </location>
</feature>
<evidence type="ECO:0000256" key="1">
    <source>
        <dbReference type="SAM" id="Coils"/>
    </source>
</evidence>
<dbReference type="SUPFAM" id="SSF50475">
    <property type="entry name" value="FMN-binding split barrel"/>
    <property type="match status" value="1"/>
</dbReference>
<dbReference type="InterPro" id="IPR011576">
    <property type="entry name" value="Pyridox_Oxase_N"/>
</dbReference>
<protein>
    <submittedName>
        <fullName evidence="3">Pyridoxamine 5'-phosphate oxidase family protein</fullName>
    </submittedName>
</protein>
<evidence type="ECO:0000313" key="3">
    <source>
        <dbReference type="EMBL" id="UNP31328.1"/>
    </source>
</evidence>
<sequence>MTMHYASDIAFTPTVKAIQASKGSRRAYAHMEQAGSWETTITAELKAFVEAQRSVFLATVNGDGQPYIQHRGGPPGFLRVLDEHTLAFVDFSGNRQFISTGNLQENPKAHLFLIDYRQRKRVKVWGEAHMVAATDDLLAQLMPPGYRARPEQVLRFTVNAWDANCPQHIPPRFEAEDVLAALQDKDARIAELEAELARFRAAAG</sequence>
<dbReference type="Gene3D" id="2.30.110.10">
    <property type="entry name" value="Electron Transport, Fmn-binding Protein, Chain A"/>
    <property type="match status" value="1"/>
</dbReference>
<dbReference type="PANTHER" id="PTHR42815">
    <property type="entry name" value="FAD-BINDING, PUTATIVE (AFU_ORTHOLOGUE AFUA_6G07600)-RELATED"/>
    <property type="match status" value="1"/>
</dbReference>
<keyword evidence="4" id="KW-1185">Reference proteome</keyword>
<name>A0ABY3XI86_9GAMM</name>
<evidence type="ECO:0000259" key="2">
    <source>
        <dbReference type="Pfam" id="PF01243"/>
    </source>
</evidence>
<proteinExistence type="predicted"/>
<dbReference type="RefSeq" id="WP_057942480.1">
    <property type="nucleotide sequence ID" value="NZ_CP011131.1"/>
</dbReference>
<dbReference type="PANTHER" id="PTHR42815:SF2">
    <property type="entry name" value="FAD-BINDING, PUTATIVE (AFU_ORTHOLOGUE AFUA_6G07600)-RELATED"/>
    <property type="match status" value="1"/>
</dbReference>
<dbReference type="InterPro" id="IPR012349">
    <property type="entry name" value="Split_barrel_FMN-bd"/>
</dbReference>
<gene>
    <name evidence="3" type="ORF">MOV92_08860</name>
</gene>
<dbReference type="Pfam" id="PF01243">
    <property type="entry name" value="PNPOx_N"/>
    <property type="match status" value="1"/>
</dbReference>
<dbReference type="EMBL" id="CP093547">
    <property type="protein sequence ID" value="UNP31328.1"/>
    <property type="molecule type" value="Genomic_DNA"/>
</dbReference>
<reference evidence="3 4" key="1">
    <citation type="submission" date="2022-03" db="EMBL/GenBank/DDBJ databases">
        <title>Complete genome sequence of Lysobacter capsici VKM B-2533 and Lysobacter gummosus 10.1.1, promising sources of lytic agents.</title>
        <authorList>
            <person name="Tarlachkov S.V."/>
            <person name="Kudryakova I.V."/>
            <person name="Afoshin A.S."/>
            <person name="Leontyevskaya E.A."/>
            <person name="Leontyevskaya N.V."/>
        </authorList>
    </citation>
    <scope>NUCLEOTIDE SEQUENCE [LARGE SCALE GENOMIC DNA]</scope>
    <source>
        <strain evidence="3 4">10.1.1</strain>
    </source>
</reference>
<keyword evidence="1" id="KW-0175">Coiled coil</keyword>